<dbReference type="Gene3D" id="3.40.50.150">
    <property type="entry name" value="Vaccinia Virus protein VP39"/>
    <property type="match status" value="1"/>
</dbReference>
<dbReference type="PANTHER" id="PTHR23068:SF25">
    <property type="entry name" value="DNA (CYTOSINE-5)-METHYLTRANSFERASE DRM2"/>
    <property type="match status" value="1"/>
</dbReference>
<protein>
    <recommendedName>
        <fullName evidence="1">DNA (cytosine-5-)-methyltransferase</fullName>
        <ecNumber evidence="1">2.1.1.37</ecNumber>
    </recommendedName>
</protein>
<dbReference type="AlphaFoldDB" id="A0A6H1ZDT2"/>
<evidence type="ECO:0000256" key="2">
    <source>
        <dbReference type="ARBA" id="ARBA00022603"/>
    </source>
</evidence>
<name>A0A6H1ZDT2_9ZZZZ</name>
<organism evidence="5">
    <name type="scientific">viral metagenome</name>
    <dbReference type="NCBI Taxonomy" id="1070528"/>
    <lineage>
        <taxon>unclassified sequences</taxon>
        <taxon>metagenomes</taxon>
        <taxon>organismal metagenomes</taxon>
    </lineage>
</organism>
<keyword evidence="4" id="KW-0949">S-adenosyl-L-methionine</keyword>
<evidence type="ECO:0000256" key="1">
    <source>
        <dbReference type="ARBA" id="ARBA00011975"/>
    </source>
</evidence>
<dbReference type="InterPro" id="IPR050390">
    <property type="entry name" value="C5-Methyltransferase"/>
</dbReference>
<dbReference type="NCBIfam" id="TIGR00675">
    <property type="entry name" value="dcm"/>
    <property type="match status" value="1"/>
</dbReference>
<proteinExistence type="predicted"/>
<dbReference type="GO" id="GO:0032259">
    <property type="term" value="P:methylation"/>
    <property type="evidence" value="ECO:0007669"/>
    <property type="project" value="UniProtKB-KW"/>
</dbReference>
<evidence type="ECO:0000313" key="5">
    <source>
        <dbReference type="EMBL" id="QJA45581.1"/>
    </source>
</evidence>
<evidence type="ECO:0000256" key="4">
    <source>
        <dbReference type="ARBA" id="ARBA00022691"/>
    </source>
</evidence>
<dbReference type="InterPro" id="IPR029063">
    <property type="entry name" value="SAM-dependent_MTases_sf"/>
</dbReference>
<dbReference type="Gene3D" id="3.90.120.10">
    <property type="entry name" value="DNA Methylase, subunit A, domain 2"/>
    <property type="match status" value="1"/>
</dbReference>
<gene>
    <name evidence="5" type="ORF">TM448A00260_0010</name>
</gene>
<dbReference type="GO" id="GO:0003886">
    <property type="term" value="F:DNA (cytosine-5-)-methyltransferase activity"/>
    <property type="evidence" value="ECO:0007669"/>
    <property type="project" value="UniProtKB-EC"/>
</dbReference>
<dbReference type="PANTHER" id="PTHR23068">
    <property type="entry name" value="DNA CYTOSINE-5- -METHYLTRANSFERASE 3-RELATED"/>
    <property type="match status" value="1"/>
</dbReference>
<dbReference type="GO" id="GO:0005634">
    <property type="term" value="C:nucleus"/>
    <property type="evidence" value="ECO:0007669"/>
    <property type="project" value="TreeGrafter"/>
</dbReference>
<dbReference type="InterPro" id="IPR001525">
    <property type="entry name" value="C5_MeTfrase"/>
</dbReference>
<dbReference type="InterPro" id="IPR018117">
    <property type="entry name" value="C5_DNA_meth_AS"/>
</dbReference>
<sequence>MKILSLFDGISIAQQAFKELCFEVEYYASEIDKQAISITQKNHPQTIQIGSVEEVYGRETCIDIDLIIGGSPCQDLSIAKKNREGLKGQKSGLFYEYVRILNEVKPKYFILENVASMPKEAKEQISEILRVEPIMINASLVSAQQRKRLFWIGRLVGGKYEQLKIEQPEDRKIYLKDILESGEAVKEKAYCLTAHQKDFINDFIKRHQGNYVFKDKPIRIGSLGKGGQGDRIYSIHGKSVCLSANGGGRGAKTGLYLITGGAKGKTLEIRKDGKSNLLTTVSTDSLVVLKDYFRPLTPIECERLQSLPDNYTEGLAKTNRKKLLGNGFNCAVIKYIIKSIYRKDYLKTRRTT</sequence>
<reference evidence="5" key="1">
    <citation type="submission" date="2020-03" db="EMBL/GenBank/DDBJ databases">
        <title>The deep terrestrial virosphere.</title>
        <authorList>
            <person name="Holmfeldt K."/>
            <person name="Nilsson E."/>
            <person name="Simone D."/>
            <person name="Lopez-Fernandez M."/>
            <person name="Wu X."/>
            <person name="de Brujin I."/>
            <person name="Lundin D."/>
            <person name="Andersson A."/>
            <person name="Bertilsson S."/>
            <person name="Dopson M."/>
        </authorList>
    </citation>
    <scope>NUCLEOTIDE SEQUENCE</scope>
    <source>
        <strain evidence="5">TM448A00260</strain>
    </source>
</reference>
<dbReference type="SUPFAM" id="SSF53335">
    <property type="entry name" value="S-adenosyl-L-methionine-dependent methyltransferases"/>
    <property type="match status" value="1"/>
</dbReference>
<dbReference type="EC" id="2.1.1.37" evidence="1"/>
<accession>A0A6H1ZDT2</accession>
<keyword evidence="2 5" id="KW-0489">Methyltransferase</keyword>
<dbReference type="PROSITE" id="PS00094">
    <property type="entry name" value="C5_MTASE_1"/>
    <property type="match status" value="1"/>
</dbReference>
<keyword evidence="3 5" id="KW-0808">Transferase</keyword>
<dbReference type="Pfam" id="PF00145">
    <property type="entry name" value="DNA_methylase"/>
    <property type="match status" value="1"/>
</dbReference>
<dbReference type="PROSITE" id="PS51679">
    <property type="entry name" value="SAM_MT_C5"/>
    <property type="match status" value="1"/>
</dbReference>
<evidence type="ECO:0000256" key="3">
    <source>
        <dbReference type="ARBA" id="ARBA00022679"/>
    </source>
</evidence>
<dbReference type="EMBL" id="MT143993">
    <property type="protein sequence ID" value="QJA45581.1"/>
    <property type="molecule type" value="Genomic_DNA"/>
</dbReference>